<reference evidence="1 2" key="1">
    <citation type="journal article" date="2018" name="Int. J. Syst. Bacteriol.">
        <title>Oceaniradius stylonemae gen. nov., sp. nov., isolated from a red alga, Stylonema cornu-cervi.</title>
        <authorList>
            <person name="Jeong S."/>
        </authorList>
    </citation>
    <scope>NUCLEOTIDE SEQUENCE [LARGE SCALE GENOMIC DNA]</scope>
    <source>
        <strain evidence="1 2">StC1</strain>
    </source>
</reference>
<protein>
    <submittedName>
        <fullName evidence="1">DUF2254 domain-containing protein</fullName>
    </submittedName>
</protein>
<dbReference type="InterPro" id="IPR018723">
    <property type="entry name" value="DUF2254_membrane"/>
</dbReference>
<keyword evidence="2" id="KW-1185">Reference proteome</keyword>
<dbReference type="Pfam" id="PF10011">
    <property type="entry name" value="DUF2254"/>
    <property type="match status" value="1"/>
</dbReference>
<feature type="non-terminal residue" evidence="1">
    <location>
        <position position="71"/>
    </location>
</feature>
<gene>
    <name evidence="1" type="ORF">DEM25_017435</name>
</gene>
<dbReference type="Proteomes" id="UP000246132">
    <property type="component" value="Unassembled WGS sequence"/>
</dbReference>
<accession>A0A3A8A596</accession>
<dbReference type="AlphaFoldDB" id="A0A3A8A596"/>
<comment type="caution">
    <text evidence="1">The sequence shown here is derived from an EMBL/GenBank/DDBJ whole genome shotgun (WGS) entry which is preliminary data.</text>
</comment>
<sequence length="71" mass="7343">DVRVEIVDKPGTFVLRGQALASIVSDAGDGKRGAIEEAFAGSVTLSPVRGSGDDIEYAISVLLEIALRALS</sequence>
<evidence type="ECO:0000313" key="1">
    <source>
        <dbReference type="EMBL" id="RKF05355.1"/>
    </source>
</evidence>
<evidence type="ECO:0000313" key="2">
    <source>
        <dbReference type="Proteomes" id="UP000246132"/>
    </source>
</evidence>
<proteinExistence type="predicted"/>
<feature type="non-terminal residue" evidence="1">
    <location>
        <position position="1"/>
    </location>
</feature>
<organism evidence="1 2">
    <name type="scientific">Oceaniradius stylonematis</name>
    <dbReference type="NCBI Taxonomy" id="2184161"/>
    <lineage>
        <taxon>Bacteria</taxon>
        <taxon>Pseudomonadati</taxon>
        <taxon>Pseudomonadota</taxon>
        <taxon>Alphaproteobacteria</taxon>
        <taxon>Hyphomicrobiales</taxon>
        <taxon>Ahrensiaceae</taxon>
        <taxon>Oceaniradius</taxon>
    </lineage>
</organism>
<dbReference type="EMBL" id="QFWV02000012">
    <property type="protein sequence ID" value="RKF05355.1"/>
    <property type="molecule type" value="Genomic_DNA"/>
</dbReference>
<dbReference type="RefSeq" id="WP_120222797.1">
    <property type="nucleotide sequence ID" value="NZ_QFWV02000012.1"/>
</dbReference>
<name>A0A3A8A596_9HYPH</name>